<organism evidence="2 3">
    <name type="scientific">Heligmosomoides polygyrus</name>
    <name type="common">Parasitic roundworm</name>
    <dbReference type="NCBI Taxonomy" id="6339"/>
    <lineage>
        <taxon>Eukaryota</taxon>
        <taxon>Metazoa</taxon>
        <taxon>Ecdysozoa</taxon>
        <taxon>Nematoda</taxon>
        <taxon>Chromadorea</taxon>
        <taxon>Rhabditida</taxon>
        <taxon>Rhabditina</taxon>
        <taxon>Rhabditomorpha</taxon>
        <taxon>Strongyloidea</taxon>
        <taxon>Heligmosomidae</taxon>
        <taxon>Heligmosomoides</taxon>
    </lineage>
</organism>
<reference evidence="1 2" key="1">
    <citation type="submission" date="2018-11" db="EMBL/GenBank/DDBJ databases">
        <authorList>
            <consortium name="Pathogen Informatics"/>
        </authorList>
    </citation>
    <scope>NUCLEOTIDE SEQUENCE [LARGE SCALE GENOMIC DNA]</scope>
</reference>
<keyword evidence="2" id="KW-1185">Reference proteome</keyword>
<dbReference type="Proteomes" id="UP000050761">
    <property type="component" value="Unassembled WGS sequence"/>
</dbReference>
<dbReference type="OrthoDB" id="5847305at2759"/>
<dbReference type="AlphaFoldDB" id="A0A183GG30"/>
<evidence type="ECO:0000313" key="3">
    <source>
        <dbReference type="WBParaSite" id="HPBE_0002140401-mRNA-1"/>
    </source>
</evidence>
<dbReference type="WBParaSite" id="HPBE_0002140401-mRNA-1">
    <property type="protein sequence ID" value="HPBE_0002140401-mRNA-1"/>
    <property type="gene ID" value="HPBE_0002140401"/>
</dbReference>
<dbReference type="EMBL" id="UZAH01032968">
    <property type="protein sequence ID" value="VDP25127.1"/>
    <property type="molecule type" value="Genomic_DNA"/>
</dbReference>
<gene>
    <name evidence="1" type="ORF">HPBE_LOCUS21403</name>
</gene>
<accession>A0A183GG30</accession>
<proteinExistence type="predicted"/>
<name>A0A183GG30_HELPZ</name>
<evidence type="ECO:0000313" key="2">
    <source>
        <dbReference type="Proteomes" id="UP000050761"/>
    </source>
</evidence>
<accession>A0A3P8BD59</accession>
<sequence>MSSNQIVKKKKVPDCWHNSTTIPIWKKGSSADCSGYRPIRLLSQQSIKIFERILDRRIREIVKLSDNHCGFVARGVRK</sequence>
<evidence type="ECO:0000313" key="1">
    <source>
        <dbReference type="EMBL" id="VDP25127.1"/>
    </source>
</evidence>
<reference evidence="3" key="2">
    <citation type="submission" date="2019-09" db="UniProtKB">
        <authorList>
            <consortium name="WormBaseParasite"/>
        </authorList>
    </citation>
    <scope>IDENTIFICATION</scope>
</reference>
<protein>
    <submittedName>
        <fullName evidence="3">Reverse transcriptase domain-containing protein</fullName>
    </submittedName>
</protein>